<organism evidence="1 2">
    <name type="scientific">Ancylostoma ceylanicum</name>
    <dbReference type="NCBI Taxonomy" id="53326"/>
    <lineage>
        <taxon>Eukaryota</taxon>
        <taxon>Metazoa</taxon>
        <taxon>Ecdysozoa</taxon>
        <taxon>Nematoda</taxon>
        <taxon>Chromadorea</taxon>
        <taxon>Rhabditida</taxon>
        <taxon>Rhabditina</taxon>
        <taxon>Rhabditomorpha</taxon>
        <taxon>Strongyloidea</taxon>
        <taxon>Ancylostomatidae</taxon>
        <taxon>Ancylostomatinae</taxon>
        <taxon>Ancylostoma</taxon>
    </lineage>
</organism>
<sequence length="110" mass="12972">MSLTEQEYLQLKIPFSLEALSKSEWYNPLAGHIELHRCTPGNISWSYDKNMIALREAIDRRLEEFATIVEGKRAIMLRRLSEHFSEKNNNWREYPTLILTFLFLASIGRL</sequence>
<name>A0A016V957_9BILA</name>
<keyword evidence="2" id="KW-1185">Reference proteome</keyword>
<dbReference type="OrthoDB" id="5865156at2759"/>
<protein>
    <submittedName>
        <fullName evidence="1">Uncharacterized protein</fullName>
    </submittedName>
</protein>
<comment type="caution">
    <text evidence="1">The sequence shown here is derived from an EMBL/GenBank/DDBJ whole genome shotgun (WGS) entry which is preliminary data.</text>
</comment>
<dbReference type="EMBL" id="JARK01001350">
    <property type="protein sequence ID" value="EYC23965.1"/>
    <property type="molecule type" value="Genomic_DNA"/>
</dbReference>
<dbReference type="Proteomes" id="UP000024635">
    <property type="component" value="Unassembled WGS sequence"/>
</dbReference>
<proteinExistence type="predicted"/>
<reference evidence="2" key="1">
    <citation type="journal article" date="2015" name="Nat. Genet.">
        <title>The genome and transcriptome of the zoonotic hookworm Ancylostoma ceylanicum identify infection-specific gene families.</title>
        <authorList>
            <person name="Schwarz E.M."/>
            <person name="Hu Y."/>
            <person name="Antoshechkin I."/>
            <person name="Miller M.M."/>
            <person name="Sternberg P.W."/>
            <person name="Aroian R.V."/>
        </authorList>
    </citation>
    <scope>NUCLEOTIDE SEQUENCE</scope>
    <source>
        <strain evidence="2">HY135</strain>
    </source>
</reference>
<evidence type="ECO:0000313" key="2">
    <source>
        <dbReference type="Proteomes" id="UP000024635"/>
    </source>
</evidence>
<gene>
    <name evidence="1" type="primary">Acey_s0014.g2243</name>
    <name evidence="1" type="ORF">Y032_0014g2243</name>
</gene>
<evidence type="ECO:0000313" key="1">
    <source>
        <dbReference type="EMBL" id="EYC23965.1"/>
    </source>
</evidence>
<accession>A0A016V957</accession>
<dbReference type="AlphaFoldDB" id="A0A016V957"/>